<protein>
    <submittedName>
        <fullName evidence="1">Uncharacterized protein</fullName>
    </submittedName>
</protein>
<name>A0A1X0RW92_RHIZD</name>
<reference evidence="1 2" key="1">
    <citation type="journal article" date="2016" name="Proc. Natl. Acad. Sci. U.S.A.">
        <title>Lipid metabolic changes in an early divergent fungus govern the establishment of a mutualistic symbiosis with endobacteria.</title>
        <authorList>
            <person name="Lastovetsky O.A."/>
            <person name="Gaspar M.L."/>
            <person name="Mondo S.J."/>
            <person name="LaButti K.M."/>
            <person name="Sandor L."/>
            <person name="Grigoriev I.V."/>
            <person name="Henry S.A."/>
            <person name="Pawlowska T.E."/>
        </authorList>
    </citation>
    <scope>NUCLEOTIDE SEQUENCE [LARGE SCALE GENOMIC DNA]</scope>
    <source>
        <strain evidence="1 2">ATCC 11559</strain>
    </source>
</reference>
<sequence>MREKKKQRVVYDPEKAMINRPASWKRSASGNLCELRKSMLSRSRLPRGIVTGAEAKINVKAGEIDASLLPLLRSDLPADIQDTFLKTIEEAAVSDSDYIASYSVQVYKLVLLLKKSSFFKLDNDEIILQHKVSVSIQDIIPESFCCQSDIIHFSPPIDRSCLTDDALKKEFSSLFNPSHLQVIHASYFGIQDVTKETLKSHSFQTALRQALNKVNIIRRKLAFFCFKKLLHPKRSKADKNGRINLKMFIYPLSIHCFNKLSVSLGSLKLALNRNLSDLPIWAWIDESSGDSNNGHSIEDKFKLMECDTKCSSEEMNHYHQASYSIFLKRHVFCVQ</sequence>
<evidence type="ECO:0000313" key="2">
    <source>
        <dbReference type="Proteomes" id="UP000242381"/>
    </source>
</evidence>
<accession>A0A1X0RW92</accession>
<proteinExistence type="predicted"/>
<gene>
    <name evidence="1" type="ORF">BCV71DRAFT_236791</name>
</gene>
<organism evidence="1 2">
    <name type="scientific">Rhizopus microsporus</name>
    <dbReference type="NCBI Taxonomy" id="58291"/>
    <lineage>
        <taxon>Eukaryota</taxon>
        <taxon>Fungi</taxon>
        <taxon>Fungi incertae sedis</taxon>
        <taxon>Mucoromycota</taxon>
        <taxon>Mucoromycotina</taxon>
        <taxon>Mucoromycetes</taxon>
        <taxon>Mucorales</taxon>
        <taxon>Mucorineae</taxon>
        <taxon>Rhizopodaceae</taxon>
        <taxon>Rhizopus</taxon>
    </lineage>
</organism>
<evidence type="ECO:0000313" key="1">
    <source>
        <dbReference type="EMBL" id="ORE16269.1"/>
    </source>
</evidence>
<dbReference type="VEuPathDB" id="FungiDB:BCV72DRAFT_195736"/>
<dbReference type="EMBL" id="KV921391">
    <property type="protein sequence ID" value="ORE16269.1"/>
    <property type="molecule type" value="Genomic_DNA"/>
</dbReference>
<dbReference type="AlphaFoldDB" id="A0A1X0RW92"/>
<dbReference type="Proteomes" id="UP000242381">
    <property type="component" value="Unassembled WGS sequence"/>
</dbReference>